<dbReference type="SUPFAM" id="SSF46785">
    <property type="entry name" value="Winged helix' DNA-binding domain"/>
    <property type="match status" value="1"/>
</dbReference>
<dbReference type="PANTHER" id="PTHR33154">
    <property type="entry name" value="TRANSCRIPTIONAL REGULATOR, ARSR FAMILY"/>
    <property type="match status" value="1"/>
</dbReference>
<dbReference type="RefSeq" id="WP_013653469.1">
    <property type="nucleotide sequence ID" value="NC_015259.1"/>
</dbReference>
<evidence type="ECO:0000259" key="4">
    <source>
        <dbReference type="PROSITE" id="PS50987"/>
    </source>
</evidence>
<dbReference type="PROSITE" id="PS50987">
    <property type="entry name" value="HTH_ARSR_2"/>
    <property type="match status" value="1"/>
</dbReference>
<evidence type="ECO:0000256" key="1">
    <source>
        <dbReference type="ARBA" id="ARBA00023015"/>
    </source>
</evidence>
<dbReference type="PRINTS" id="PR00778">
    <property type="entry name" value="HTHARSR"/>
</dbReference>
<evidence type="ECO:0000313" key="6">
    <source>
        <dbReference type="Proteomes" id="UP000008130"/>
    </source>
</evidence>
<dbReference type="SMART" id="SM00418">
    <property type="entry name" value="HTH_ARSR"/>
    <property type="match status" value="1"/>
</dbReference>
<evidence type="ECO:0000313" key="5">
    <source>
        <dbReference type="EMBL" id="ADZ71154.1"/>
    </source>
</evidence>
<dbReference type="InterPro" id="IPR036390">
    <property type="entry name" value="WH_DNA-bd_sf"/>
</dbReference>
<dbReference type="KEGG" id="pgv:SL003B_2732"/>
<dbReference type="NCBIfam" id="NF033788">
    <property type="entry name" value="HTH_metalloreg"/>
    <property type="match status" value="1"/>
</dbReference>
<dbReference type="CDD" id="cd00090">
    <property type="entry name" value="HTH_ARSR"/>
    <property type="match status" value="1"/>
</dbReference>
<dbReference type="GO" id="GO:0003677">
    <property type="term" value="F:DNA binding"/>
    <property type="evidence" value="ECO:0007669"/>
    <property type="project" value="UniProtKB-KW"/>
</dbReference>
<keyword evidence="1" id="KW-0805">Transcription regulation</keyword>
<evidence type="ECO:0000256" key="3">
    <source>
        <dbReference type="ARBA" id="ARBA00023163"/>
    </source>
</evidence>
<dbReference type="OrthoDB" id="9804742at2"/>
<reference evidence="5 6" key="1">
    <citation type="journal article" date="2011" name="J. Bacteriol.">
        <title>Complete genome sequence of Polymorphum gilvum SL003B-26A1T, a crude oil-degrading bacterium from oil-polluted saline soil.</title>
        <authorList>
            <person name="Li S.G."/>
            <person name="Tang Y.Q."/>
            <person name="Nie Y."/>
            <person name="Cai M."/>
            <person name="Wu X.L."/>
        </authorList>
    </citation>
    <scope>NUCLEOTIDE SEQUENCE [LARGE SCALE GENOMIC DNA]</scope>
    <source>
        <strain evidence="6">LMG 25793 / CGMCC 1.9160 / SL003B-26A1</strain>
    </source>
</reference>
<dbReference type="GO" id="GO:0003700">
    <property type="term" value="F:DNA-binding transcription factor activity"/>
    <property type="evidence" value="ECO:0007669"/>
    <property type="project" value="InterPro"/>
</dbReference>
<feature type="domain" description="HTH arsR-type" evidence="4">
    <location>
        <begin position="12"/>
        <end position="107"/>
    </location>
</feature>
<accession>F2J596</accession>
<dbReference type="HOGENOM" id="CLU_097806_3_2_5"/>
<keyword evidence="6" id="KW-1185">Reference proteome</keyword>
<evidence type="ECO:0000256" key="2">
    <source>
        <dbReference type="ARBA" id="ARBA00023125"/>
    </source>
</evidence>
<keyword evidence="3" id="KW-0804">Transcription</keyword>
<protein>
    <submittedName>
        <fullName evidence="5">Bacterial regulatory protein, ArsR family protein</fullName>
    </submittedName>
</protein>
<proteinExistence type="predicted"/>
<dbReference type="STRING" id="991905.SL003B_2732"/>
<dbReference type="InterPro" id="IPR051081">
    <property type="entry name" value="HTH_MetalResp_TranReg"/>
</dbReference>
<dbReference type="AlphaFoldDB" id="F2J596"/>
<dbReference type="PANTHER" id="PTHR33154:SF15">
    <property type="entry name" value="REGULATORY PROTEIN ARSR"/>
    <property type="match status" value="1"/>
</dbReference>
<gene>
    <name evidence="5" type="ordered locus">SL003B_2732</name>
</gene>
<sequence length="127" mass="13315">MADPDTDPGQGPGGADIDDLAAVYRALGHPARLRILTELAARSQACCGEIVDVLPLAQSTVSQHLQVLKDAGLLTCDVRGRTCCYRLSETAITRAEGLSADLMQRLASSAGVGCRKGIEGKSMETSE</sequence>
<organism evidence="5 6">
    <name type="scientific">Polymorphum gilvum (strain LMG 25793 / CGMCC 1.9160 / SL003B-26A1)</name>
    <dbReference type="NCBI Taxonomy" id="991905"/>
    <lineage>
        <taxon>Bacteria</taxon>
        <taxon>Pseudomonadati</taxon>
        <taxon>Pseudomonadota</taxon>
        <taxon>Alphaproteobacteria</taxon>
        <taxon>Rhodobacterales</taxon>
        <taxon>Paracoccaceae</taxon>
        <taxon>Polymorphum</taxon>
    </lineage>
</organism>
<keyword evidence="2" id="KW-0238">DNA-binding</keyword>
<dbReference type="InterPro" id="IPR036388">
    <property type="entry name" value="WH-like_DNA-bd_sf"/>
</dbReference>
<dbReference type="Proteomes" id="UP000008130">
    <property type="component" value="Chromosome"/>
</dbReference>
<dbReference type="EMBL" id="CP002568">
    <property type="protein sequence ID" value="ADZ71154.1"/>
    <property type="molecule type" value="Genomic_DNA"/>
</dbReference>
<dbReference type="InterPro" id="IPR011991">
    <property type="entry name" value="ArsR-like_HTH"/>
</dbReference>
<dbReference type="eggNOG" id="COG0640">
    <property type="taxonomic scope" value="Bacteria"/>
</dbReference>
<dbReference type="InterPro" id="IPR001845">
    <property type="entry name" value="HTH_ArsR_DNA-bd_dom"/>
</dbReference>
<dbReference type="PATRIC" id="fig|991905.3.peg.2800"/>
<name>F2J596_POLGS</name>
<dbReference type="Gene3D" id="1.10.10.10">
    <property type="entry name" value="Winged helix-like DNA-binding domain superfamily/Winged helix DNA-binding domain"/>
    <property type="match status" value="1"/>
</dbReference>
<dbReference type="Pfam" id="PF12840">
    <property type="entry name" value="HTH_20"/>
    <property type="match status" value="1"/>
</dbReference>